<sequence length="128" mass="13394">MVAYVTVLILAGALTCFSPFCGTSMVLHGIYACGFGLLIGNYGALCPCVMVDLKGLDSVGESYGMLLLFMGVSNLLSAPIGGVLYDLSAWLPINLTGRSWEWISTGSPAADLADQLILGVDVNRQPGC</sequence>
<comment type="caution">
    <text evidence="2">The sequence shown here is derived from an EMBL/GenBank/DDBJ whole genome shotgun (WGS) entry which is preliminary data.</text>
</comment>
<accession>A0AAV3Y514</accession>
<dbReference type="Proteomes" id="UP000735302">
    <property type="component" value="Unassembled WGS sequence"/>
</dbReference>
<evidence type="ECO:0000256" key="1">
    <source>
        <dbReference type="SAM" id="Phobius"/>
    </source>
</evidence>
<keyword evidence="1" id="KW-1133">Transmembrane helix</keyword>
<dbReference type="SUPFAM" id="SSF103473">
    <property type="entry name" value="MFS general substrate transporter"/>
    <property type="match status" value="1"/>
</dbReference>
<proteinExistence type="predicted"/>
<protein>
    <submittedName>
        <fullName evidence="2">Monocarboxylate transporter 9</fullName>
    </submittedName>
</protein>
<dbReference type="AlphaFoldDB" id="A0AAV3Y514"/>
<feature type="transmembrane region" description="Helical" evidence="1">
    <location>
        <begin position="29"/>
        <end position="51"/>
    </location>
</feature>
<evidence type="ECO:0000313" key="2">
    <source>
        <dbReference type="EMBL" id="GFN77754.1"/>
    </source>
</evidence>
<feature type="transmembrane region" description="Helical" evidence="1">
    <location>
        <begin position="63"/>
        <end position="85"/>
    </location>
</feature>
<dbReference type="InterPro" id="IPR036259">
    <property type="entry name" value="MFS_trans_sf"/>
</dbReference>
<keyword evidence="1" id="KW-0472">Membrane</keyword>
<evidence type="ECO:0000313" key="3">
    <source>
        <dbReference type="Proteomes" id="UP000735302"/>
    </source>
</evidence>
<name>A0AAV3Y514_9GAST</name>
<gene>
    <name evidence="2" type="ORF">PoB_000426000</name>
</gene>
<keyword evidence="3" id="KW-1185">Reference proteome</keyword>
<organism evidence="2 3">
    <name type="scientific">Plakobranchus ocellatus</name>
    <dbReference type="NCBI Taxonomy" id="259542"/>
    <lineage>
        <taxon>Eukaryota</taxon>
        <taxon>Metazoa</taxon>
        <taxon>Spiralia</taxon>
        <taxon>Lophotrochozoa</taxon>
        <taxon>Mollusca</taxon>
        <taxon>Gastropoda</taxon>
        <taxon>Heterobranchia</taxon>
        <taxon>Euthyneura</taxon>
        <taxon>Panpulmonata</taxon>
        <taxon>Sacoglossa</taxon>
        <taxon>Placobranchoidea</taxon>
        <taxon>Plakobranchidae</taxon>
        <taxon>Plakobranchus</taxon>
    </lineage>
</organism>
<dbReference type="EMBL" id="BLXT01000501">
    <property type="protein sequence ID" value="GFN77754.1"/>
    <property type="molecule type" value="Genomic_DNA"/>
</dbReference>
<keyword evidence="1" id="KW-0812">Transmembrane</keyword>
<reference evidence="2 3" key="1">
    <citation type="journal article" date="2021" name="Elife">
        <title>Chloroplast acquisition without the gene transfer in kleptoplastic sea slugs, Plakobranchus ocellatus.</title>
        <authorList>
            <person name="Maeda T."/>
            <person name="Takahashi S."/>
            <person name="Yoshida T."/>
            <person name="Shimamura S."/>
            <person name="Takaki Y."/>
            <person name="Nagai Y."/>
            <person name="Toyoda A."/>
            <person name="Suzuki Y."/>
            <person name="Arimoto A."/>
            <person name="Ishii H."/>
            <person name="Satoh N."/>
            <person name="Nishiyama T."/>
            <person name="Hasebe M."/>
            <person name="Maruyama T."/>
            <person name="Minagawa J."/>
            <person name="Obokata J."/>
            <person name="Shigenobu S."/>
        </authorList>
    </citation>
    <scope>NUCLEOTIDE SEQUENCE [LARGE SCALE GENOMIC DNA]</scope>
</reference>